<dbReference type="ExpressionAtlas" id="A0A087WX76">
    <property type="expression patterns" value="baseline and differential"/>
</dbReference>
<reference evidence="1" key="2">
    <citation type="journal article" date="2001" name="Science">
        <title>The sequence of the human genome.</title>
        <authorList>
            <person name="Venter J.C."/>
            <person name="Adams M.D."/>
            <person name="Myers E.W."/>
            <person name="Li P.W."/>
            <person name="Mural R.J."/>
            <person name="Sutton G.G."/>
            <person name="Smith H.O."/>
            <person name="Yandell M."/>
            <person name="Evans C.A."/>
            <person name="Holt R.A."/>
            <person name="Gocayne J.D."/>
            <person name="Amanatides P."/>
            <person name="Ballew R.M."/>
            <person name="Huson D.H."/>
            <person name="Wortman J.R."/>
            <person name="Zhang Q."/>
            <person name="Kodira C.D."/>
            <person name="Zheng X.H."/>
            <person name="Chen L."/>
            <person name="Skupski M."/>
            <person name="Subramanian G."/>
            <person name="Thomas P.D."/>
            <person name="Zhang J."/>
            <person name="Gabor Miklos G.L."/>
            <person name="Nelson C."/>
            <person name="Broder S."/>
            <person name="Clark A.G."/>
            <person name="Nadeau J."/>
            <person name="McKusick V.A."/>
            <person name="Zinder N."/>
            <person name="Levine A.J."/>
            <person name="Roberts R.J."/>
            <person name="Simon M."/>
            <person name="Slayman C."/>
            <person name="Hunkapiller M."/>
            <person name="Bolanos R."/>
            <person name="Delcher A."/>
            <person name="Dew I."/>
            <person name="Fasulo D."/>
            <person name="Flanigan M."/>
            <person name="Florea L."/>
            <person name="Halpern A."/>
            <person name="Hannenhalli S."/>
            <person name="Kravitz S."/>
            <person name="Levy S."/>
            <person name="Mobarry C."/>
            <person name="Reinert K."/>
            <person name="Remington K."/>
            <person name="Abu-Threideh J."/>
            <person name="Beasley E."/>
            <person name="Biddick K."/>
            <person name="Bonazzi V."/>
            <person name="Brandon R."/>
            <person name="Cargill M."/>
            <person name="Chandramouliswaran I."/>
            <person name="Charlab R."/>
            <person name="Chaturvedi K."/>
            <person name="Deng Z."/>
            <person name="Di Francesco V."/>
            <person name="Dunn P."/>
            <person name="Eilbeck K."/>
            <person name="Evangelista C."/>
            <person name="Gabrielian A.E."/>
            <person name="Gan W."/>
            <person name="Ge W."/>
            <person name="Gong F."/>
            <person name="Gu Z."/>
            <person name="Guan P."/>
            <person name="Heiman T.J."/>
            <person name="Higgins M.E."/>
            <person name="Ji R.R."/>
            <person name="Ke Z."/>
            <person name="Ketchum K.A."/>
            <person name="Lai Z."/>
            <person name="Lei Y."/>
            <person name="Li Z."/>
            <person name="Li J."/>
            <person name="Liang Y."/>
            <person name="Lin X."/>
            <person name="Lu F."/>
            <person name="Merkulov G.V."/>
            <person name="Milshina N."/>
            <person name="Moore H.M."/>
            <person name="Naik A.K."/>
            <person name="Narayan V.A."/>
            <person name="Neelam B."/>
            <person name="Nusskern D."/>
            <person name="Rusch D.B."/>
            <person name="Salzberg S."/>
            <person name="Shao W."/>
            <person name="Shue B."/>
            <person name="Sun J."/>
            <person name="Wang Z."/>
            <person name="Wang A."/>
            <person name="Wang X."/>
            <person name="Wang J."/>
            <person name="Wei M."/>
            <person name="Wides R."/>
            <person name="Xiao C."/>
            <person name="Yan C."/>
            <person name="Yao A."/>
            <person name="Ye J."/>
            <person name="Zhan M."/>
            <person name="Zhang W."/>
            <person name="Zhang H."/>
            <person name="Zhao Q."/>
            <person name="Zheng L."/>
            <person name="Zhong F."/>
            <person name="Zhong W."/>
            <person name="Zhu S."/>
            <person name="Zhao S."/>
            <person name="Gilbert D."/>
            <person name="Baumhueter S."/>
            <person name="Spier G."/>
            <person name="Carter C."/>
            <person name="Cravchik A."/>
            <person name="Woodage T."/>
            <person name="Ali F."/>
            <person name="An H."/>
            <person name="Awe A."/>
            <person name="Baldwin D."/>
            <person name="Baden H."/>
            <person name="Barnstead M."/>
            <person name="Barrow I."/>
            <person name="Beeson K."/>
            <person name="Busam D."/>
            <person name="Carver A."/>
            <person name="Center A."/>
            <person name="Cheng M.L."/>
            <person name="Curry L."/>
            <person name="Danaher S."/>
            <person name="Davenport L."/>
            <person name="Desilets R."/>
            <person name="Dietz S."/>
            <person name="Dodson K."/>
            <person name="Doup L."/>
            <person name="Ferriera S."/>
            <person name="Garg N."/>
            <person name="Gluecksmann A."/>
            <person name="Hart B."/>
            <person name="Haynes J."/>
            <person name="Haynes C."/>
            <person name="Heiner C."/>
            <person name="Hladun S."/>
            <person name="Hostin D."/>
            <person name="Houck J."/>
            <person name="Howland T."/>
            <person name="Ibegwam C."/>
            <person name="Johnson J."/>
            <person name="Kalush F."/>
            <person name="Kline L."/>
            <person name="Koduru S."/>
            <person name="Love A."/>
            <person name="Mann F."/>
            <person name="May D."/>
            <person name="McCawley S."/>
            <person name="McIntosh T."/>
            <person name="McMullen I."/>
            <person name="Moy M."/>
            <person name="Moy L."/>
            <person name="Murphy B."/>
            <person name="Nelson K."/>
            <person name="Pfannkoch C."/>
            <person name="Pratts E."/>
            <person name="Puri V."/>
            <person name="Qureshi H."/>
            <person name="Reardon M."/>
            <person name="Rodriguez R."/>
            <person name="Rogers Y.H."/>
            <person name="Romblad D."/>
            <person name="Ruhfel B."/>
            <person name="Scott R."/>
            <person name="Sitter C."/>
            <person name="Smallwood M."/>
            <person name="Stewart E."/>
            <person name="Strong R."/>
            <person name="Suh E."/>
            <person name="Thomas R."/>
            <person name="Tint N.N."/>
            <person name="Tse S."/>
            <person name="Vech C."/>
            <person name="Wang G."/>
            <person name="Wetter J."/>
            <person name="Williams S."/>
            <person name="Williams M."/>
            <person name="Windsor S."/>
            <person name="Winn-Deen E."/>
            <person name="Wolfe K."/>
            <person name="Zaveri J."/>
            <person name="Zaveri K."/>
            <person name="Abril J.F."/>
            <person name="Guigo R."/>
            <person name="Campbell M.J."/>
            <person name="Sjolander K.V."/>
            <person name="Karlak B."/>
            <person name="Kejariwal A."/>
            <person name="Mi H."/>
            <person name="Lazareva B."/>
            <person name="Hatton T."/>
            <person name="Narechania A."/>
            <person name="Diemer K."/>
            <person name="Muruganujan A."/>
            <person name="Guo N."/>
            <person name="Sato S."/>
            <person name="Bafna V."/>
            <person name="Istrail S."/>
            <person name="Lippert R."/>
            <person name="Schwartz R."/>
            <person name="Walenz B."/>
            <person name="Yooseph S."/>
            <person name="Allen D."/>
            <person name="Basu A."/>
            <person name="Baxendale J."/>
            <person name="Blick L."/>
            <person name="Caminha M."/>
            <person name="Carnes-Stine J."/>
            <person name="Caulk P."/>
            <person name="Chiang Y.H."/>
            <person name="Coyne M."/>
            <person name="Dahlke C."/>
            <person name="Mays A."/>
            <person name="Dombroski M."/>
            <person name="Donnelly M."/>
            <person name="Ely D."/>
            <person name="Esparham S."/>
            <person name="Fosler C."/>
            <person name="Gire H."/>
            <person name="Glanowski S."/>
            <person name="Glasser K."/>
            <person name="Glodek A."/>
            <person name="Gorokhov M."/>
            <person name="Graham K."/>
            <person name="Gropman B."/>
            <person name="Harris M."/>
            <person name="Heil J."/>
            <person name="Henderson S."/>
            <person name="Hoover J."/>
            <person name="Jennings D."/>
            <person name="Jordan C."/>
            <person name="Jordan J."/>
            <person name="Kasha J."/>
            <person name="Kagan L."/>
            <person name="Kraft C."/>
            <person name="Levitsky A."/>
            <person name="Lewis M."/>
            <person name="Liu X."/>
            <person name="Lopez J."/>
            <person name="Ma D."/>
            <person name="Majoros W."/>
            <person name="McDaniel J."/>
            <person name="Murphy S."/>
            <person name="Newman M."/>
            <person name="Nguyen T."/>
            <person name="Nguyen N."/>
            <person name="Nodell M."/>
            <person name="Pan S."/>
            <person name="Peck J."/>
            <person name="Peterson M."/>
            <person name="Rowe W."/>
            <person name="Sanders R."/>
            <person name="Scott J."/>
            <person name="Simpson M."/>
            <person name="Smith T."/>
            <person name="Sprague A."/>
            <person name="Stockwell T."/>
            <person name="Turner R."/>
            <person name="Venter E."/>
            <person name="Wang M."/>
            <person name="Wen M."/>
            <person name="Wu D."/>
            <person name="Wu M."/>
            <person name="Xia A."/>
            <person name="Zandieh A."/>
            <person name="Zhu X."/>
        </authorList>
    </citation>
    <scope>NUCLEOTIDE SEQUENCE</scope>
</reference>
<dbReference type="EMBL" id="AL590369">
    <property type="status" value="NOT_ANNOTATED_CDS"/>
    <property type="molecule type" value="Genomic_DNA"/>
</dbReference>
<dbReference type="OpenTargets" id="ENSG00000179058"/>
<dbReference type="VEuPathDB" id="HostDB:ENSG00000179058"/>
<protein>
    <submittedName>
        <fullName evidence="1 2">Chromosome 9 open reading frame 50</fullName>
    </submittedName>
</protein>
<evidence type="ECO:0000313" key="2">
    <source>
        <dbReference type="Ensembl" id="ENSP00000480795.1"/>
    </source>
</evidence>
<proteinExistence type="predicted"/>
<evidence type="ECO:0000313" key="3">
    <source>
        <dbReference type="Proteomes" id="UP000005640"/>
    </source>
</evidence>
<name>A0A087WX76_HUMAN</name>
<dbReference type="Antibodypedia" id="17886">
    <property type="antibodies" value="39 antibodies from 8 providers"/>
</dbReference>
<dbReference type="EMBL" id="AL391056">
    <property type="status" value="NOT_ANNOTATED_CDS"/>
    <property type="molecule type" value="Genomic_DNA"/>
</dbReference>
<dbReference type="HGNC" id="HGNC:23677">
    <property type="gene designation" value="C9orf50"/>
</dbReference>
<dbReference type="HOGENOM" id="CLU_2775161_0_0_1"/>
<dbReference type="Bgee" id="ENSG00000179058">
    <property type="expression patterns" value="Expressed in left testis and 101 other cell types or tissues"/>
</dbReference>
<dbReference type="Ensembl" id="ENST00000619117.1">
    <property type="protein sequence ID" value="ENSP00000480795.1"/>
    <property type="gene ID" value="ENSG00000179058.8"/>
</dbReference>
<accession>A0A087WX76</accession>
<dbReference type="PANTHER" id="PTHR36865:SF1">
    <property type="entry name" value="RIKEN CDNA 1700001O22 GENE"/>
    <property type="match status" value="1"/>
</dbReference>
<organism evidence="2 3">
    <name type="scientific">Homo sapiens</name>
    <name type="common">Human</name>
    <dbReference type="NCBI Taxonomy" id="9606"/>
    <lineage>
        <taxon>Eukaryota</taxon>
        <taxon>Metazoa</taxon>
        <taxon>Chordata</taxon>
        <taxon>Craniata</taxon>
        <taxon>Vertebrata</taxon>
        <taxon>Euteleostomi</taxon>
        <taxon>Mammalia</taxon>
        <taxon>Eutheria</taxon>
        <taxon>Euarchontoglires</taxon>
        <taxon>Primates</taxon>
        <taxon>Haplorrhini</taxon>
        <taxon>Catarrhini</taxon>
        <taxon>Hominidae</taxon>
        <taxon>Homo</taxon>
    </lineage>
</organism>
<gene>
    <name evidence="1 2" type="primary">C9orf50</name>
    <name evidence="1" type="ORF">hCG_30607</name>
</gene>
<reference evidence="2 3" key="3">
    <citation type="journal article" date="2004" name="Nature">
        <title>DNA sequence and analysis of human chromosome 9.</title>
        <authorList>
            <person name="Humphray S.J."/>
            <person name="Oliver K."/>
            <person name="Hunt A.R."/>
            <person name="Plumb R.W."/>
            <person name="Loveland J.E."/>
            <person name="Howe K.L."/>
            <person name="Andrews T.D."/>
            <person name="Searle S."/>
            <person name="Hunt S.E."/>
            <person name="Scott C.E."/>
            <person name="Jones M.C."/>
            <person name="Ainscough R."/>
            <person name="Almeida J.P."/>
            <person name="Ambrose K.D."/>
            <person name="Ashwell R.I."/>
            <person name="Babbage A.K."/>
            <person name="Babbage S."/>
            <person name="Bagguley C.L."/>
            <person name="Bailey J."/>
            <person name="Banerjee R."/>
            <person name="Barker D.J."/>
            <person name="Barlow K.F."/>
            <person name="Bates K."/>
            <person name="Beasley H."/>
            <person name="Beasley O."/>
            <person name="Bird C.P."/>
            <person name="Bray-Allen S."/>
            <person name="Brown A.J."/>
            <person name="Brown J.Y."/>
            <person name="Burford D."/>
            <person name="Burrill W."/>
            <person name="Burton J."/>
            <person name="Carder C."/>
            <person name="Carter N.P."/>
            <person name="Chapman J.C."/>
            <person name="Chen Y."/>
            <person name="Clarke G."/>
            <person name="Clark S.Y."/>
            <person name="Clee C.M."/>
            <person name="Clegg S."/>
            <person name="Collier R.E."/>
            <person name="Corby N."/>
            <person name="Crosier M."/>
            <person name="Cummings A.T."/>
            <person name="Davies J."/>
            <person name="Dhami P."/>
            <person name="Dunn M."/>
            <person name="Dutta I."/>
            <person name="Dyer L.W."/>
            <person name="Earthrowl M.E."/>
            <person name="Faulkner L."/>
            <person name="Fleming C.J."/>
            <person name="Frankish A."/>
            <person name="Frankland J.A."/>
            <person name="French L."/>
            <person name="Fricker D.G."/>
            <person name="Garner P."/>
            <person name="Garnett J."/>
            <person name="Ghori J."/>
            <person name="Gilbert J.G."/>
            <person name="Glison C."/>
            <person name="Grafham D.V."/>
            <person name="Gribble S."/>
            <person name="Griffiths C."/>
            <person name="Griffiths-Jones S."/>
            <person name="Grocock R."/>
            <person name="Guy J."/>
            <person name="Hall R.E."/>
            <person name="Hammond S."/>
            <person name="Harley J.L."/>
            <person name="Harrison E.S."/>
            <person name="Hart E.A."/>
            <person name="Heath P.D."/>
            <person name="Henderson C.D."/>
            <person name="Hopkins B.L."/>
            <person name="Howard P.J."/>
            <person name="Howden P.J."/>
            <person name="Huckle E."/>
            <person name="Johnson C."/>
            <person name="Johnson D."/>
            <person name="Joy A.A."/>
            <person name="Kay M."/>
            <person name="Keenan S."/>
            <person name="Kershaw J.K."/>
            <person name="Kimberley A.M."/>
            <person name="King A."/>
            <person name="Knights A."/>
            <person name="Laird G.K."/>
            <person name="Langford C."/>
            <person name="Lawlor S."/>
            <person name="Leongamornlert D.A."/>
            <person name="Leversha M."/>
            <person name="Lloyd C."/>
            <person name="Lloyd D.M."/>
            <person name="Lovell J."/>
            <person name="Martin S."/>
            <person name="Mashreghi-Mohammadi M."/>
            <person name="Matthews L."/>
            <person name="McLaren S."/>
            <person name="McLay K.E."/>
            <person name="McMurray A."/>
            <person name="Milne S."/>
            <person name="Nickerson T."/>
            <person name="Nisbett J."/>
            <person name="Nordsiek G."/>
            <person name="Pearce A.V."/>
            <person name="Peck A.I."/>
            <person name="Porter K.M."/>
            <person name="Pandian R."/>
            <person name="Pelan S."/>
            <person name="Phillimore B."/>
            <person name="Povey S."/>
            <person name="Ramsey Y."/>
            <person name="Rand V."/>
            <person name="Scharfe M."/>
            <person name="Sehra H.K."/>
            <person name="Shownkeen R."/>
            <person name="Sims S.K."/>
            <person name="Skuce C.D."/>
            <person name="Smith M."/>
            <person name="Steward C.A."/>
            <person name="Swarbreck D."/>
            <person name="Sycamore N."/>
            <person name="Tester J."/>
            <person name="Thorpe A."/>
            <person name="Tracey A."/>
            <person name="Tromans A."/>
            <person name="Thomas D.W."/>
            <person name="Wall M."/>
            <person name="Wallis J.M."/>
            <person name="West A.P."/>
            <person name="Whitehead S.L."/>
            <person name="Willey D.L."/>
            <person name="Williams S.A."/>
            <person name="Wilming L."/>
            <person name="Wray P.W."/>
            <person name="Young L."/>
            <person name="Ashurst J.L."/>
            <person name="Coulson A."/>
            <person name="Blocker H."/>
            <person name="Durbin R."/>
            <person name="Sulston J.E."/>
            <person name="Hubbard T."/>
            <person name="Jackson M.J."/>
            <person name="Bentley D.R."/>
            <person name="Beck S."/>
            <person name="Rogers J."/>
            <person name="Dunham I."/>
        </authorList>
    </citation>
    <scope>NUCLEOTIDE SEQUENCE [LARGE SCALE GENOMIC DNA]</scope>
</reference>
<dbReference type="UCSC" id="uc064wlp.1">
    <property type="organism name" value="human"/>
</dbReference>
<reference evidence="2" key="4">
    <citation type="journal article" date="2004" name="Nature">
        <title>Finishing the euchromatic sequence of the human genome.</title>
        <authorList>
            <consortium name="International Human Genome Sequencing Consortium"/>
        </authorList>
    </citation>
    <scope>NUCLEOTIDE SEQUENCE [LARGE SCALE GENOMIC DNA]</scope>
</reference>
<reference evidence="1" key="5">
    <citation type="submission" date="2005-07" db="EMBL/GenBank/DDBJ databases">
        <authorList>
            <person name="Mural R.J."/>
            <person name="Istrail S."/>
            <person name="Sutton G."/>
            <person name="Florea L."/>
            <person name="Halpern A.L."/>
            <person name="Mobarry C.M."/>
            <person name="Lippert R."/>
            <person name="Walenz B."/>
            <person name="Shatkay H."/>
            <person name="Dew I."/>
            <person name="Miller J.R."/>
            <person name="Flanigan M.J."/>
            <person name="Edwards N.J."/>
            <person name="Bolanos R."/>
            <person name="Fasulo D."/>
            <person name="Halldorsson B.V."/>
            <person name="Hannenhalli S."/>
            <person name="Turner R."/>
            <person name="Yooseph S."/>
            <person name="Lu F."/>
            <person name="Nusskern D.R."/>
            <person name="Shue B.C."/>
            <person name="Zheng X.H."/>
            <person name="Zhong F."/>
            <person name="Delcher A.L."/>
            <person name="Huson D.H."/>
            <person name="Kravitz S.A."/>
            <person name="Mouchard L."/>
            <person name="Reinert K."/>
            <person name="Remington K.A."/>
            <person name="Clark A.G."/>
            <person name="Waterman M.S."/>
            <person name="Eichler E.E."/>
            <person name="Adams M.D."/>
            <person name="Hunkapiller M.W."/>
            <person name="Myers E.W."/>
            <person name="Venter J.C."/>
        </authorList>
    </citation>
    <scope>NUCLEOTIDE SEQUENCE</scope>
</reference>
<dbReference type="EMBL" id="CH471090">
    <property type="protein sequence ID" value="EAW87891.1"/>
    <property type="molecule type" value="Genomic_DNA"/>
</dbReference>
<dbReference type="GeneTree" id="ENSGT00390000004321"/>
<dbReference type="Proteomes" id="UP000005640">
    <property type="component" value="Chromosome 9"/>
</dbReference>
<dbReference type="OrthoDB" id="9837695at2759"/>
<reference evidence="2" key="6">
    <citation type="submission" date="2025-05" db="UniProtKB">
        <authorList>
            <consortium name="Ensembl"/>
        </authorList>
    </citation>
    <scope>IDENTIFICATION</scope>
</reference>
<dbReference type="AlphaFoldDB" id="A0A087WX76"/>
<evidence type="ECO:0000313" key="1">
    <source>
        <dbReference type="EMBL" id="EAW87891.1"/>
    </source>
</evidence>
<dbReference type="PANTHER" id="PTHR36865">
    <property type="entry name" value="RIKEN CDNA 1700001O22 GENE"/>
    <property type="match status" value="1"/>
</dbReference>
<keyword evidence="3" id="KW-1185">Reference proteome</keyword>
<sequence>MNSSLPFCSWKKAAAQRPRSSLRAFLDPHRNLEQESLLPNRVLQSVLKQGCPKGYHLLLASATLQPDKR</sequence>
<reference evidence="2" key="1">
    <citation type="journal article" date="2001" name="Nature">
        <title>Initial sequencing and analysis of the human genome.</title>
        <authorList>
            <consortium name="International Human Genome Sequencing Consortium"/>
            <person name="Lander E.S."/>
            <person name="Linton L.M."/>
            <person name="Birren B."/>
            <person name="Nusbaum C."/>
            <person name="Zody M.C."/>
            <person name="Baldwin J."/>
            <person name="Devon K."/>
            <person name="Dewar K."/>
            <person name="Doyle M."/>
            <person name="FitzHugh W."/>
            <person name="Funke R."/>
            <person name="Gage D."/>
            <person name="Harris K."/>
            <person name="Heaford A."/>
            <person name="Howland J."/>
            <person name="Kann L."/>
            <person name="Lehoczky J."/>
            <person name="LeVine R."/>
            <person name="McEwan P."/>
            <person name="McKernan K."/>
            <person name="Meldrim J."/>
            <person name="Mesirov J.P."/>
            <person name="Miranda C."/>
            <person name="Morris W."/>
            <person name="Naylor J."/>
            <person name="Raymond C."/>
            <person name="Rosetti M."/>
            <person name="Santos R."/>
            <person name="Sheridan A."/>
            <person name="Sougnez C."/>
            <person name="Stange-Thomann N."/>
            <person name="Stojanovic N."/>
            <person name="Subramanian A."/>
            <person name="Wyman D."/>
            <person name="Rogers J."/>
            <person name="Sulston J."/>
            <person name="Ainscough R."/>
            <person name="Beck S."/>
            <person name="Bentley D."/>
            <person name="Burton J."/>
            <person name="Clee C."/>
            <person name="Carter N."/>
            <person name="Coulson A."/>
            <person name="Deadman R."/>
            <person name="Deloukas P."/>
            <person name="Dunham A."/>
            <person name="Dunham I."/>
            <person name="Durbin R."/>
            <person name="French L."/>
            <person name="Grafham D."/>
            <person name="Gregory S."/>
            <person name="Hubbard T."/>
            <person name="Humphray S."/>
            <person name="Hunt A."/>
            <person name="Jones M."/>
            <person name="Lloyd C."/>
            <person name="McMurray A."/>
            <person name="Matthews L."/>
            <person name="Mercer S."/>
            <person name="Milne S."/>
            <person name="Mullikin J.C."/>
            <person name="Mungall A."/>
            <person name="Plumb R."/>
            <person name="Ross M."/>
            <person name="Shownkeen R."/>
            <person name="Sims S."/>
            <person name="Waterston R.H."/>
            <person name="Wilson R.K."/>
            <person name="Hillier L.W."/>
            <person name="McPherson J.D."/>
            <person name="Marra M.A."/>
            <person name="Mardis E.R."/>
            <person name="Fulton L.A."/>
            <person name="Chinwalla A.T."/>
            <person name="Pepin K.H."/>
            <person name="Gish W.R."/>
            <person name="Chissoe S.L."/>
            <person name="Wendl M.C."/>
            <person name="Delehaunty K.D."/>
            <person name="Miner T.L."/>
            <person name="Delehaunty A."/>
            <person name="Kramer J.B."/>
            <person name="Cook L.L."/>
            <person name="Fulton R.S."/>
            <person name="Johnson D.L."/>
            <person name="Minx P.J."/>
            <person name="Clifton S.W."/>
            <person name="Hawkins T."/>
            <person name="Branscomb E."/>
            <person name="Predki P."/>
            <person name="Richardson P."/>
            <person name="Wenning S."/>
            <person name="Slezak T."/>
            <person name="Doggett N."/>
            <person name="Cheng J.F."/>
            <person name="Olsen A."/>
            <person name="Lucas S."/>
            <person name="Elkin C."/>
            <person name="Uberbacher E."/>
            <person name="Frazier M."/>
            <person name="Gibbs R.A."/>
            <person name="Muzny D.M."/>
            <person name="Scherer S.E."/>
            <person name="Bouck J.B."/>
            <person name="Sodergren E.J."/>
            <person name="Worley K.C."/>
            <person name="Rives C.M."/>
            <person name="Gorrell J.H."/>
            <person name="Metzker M.L."/>
            <person name="Naylor S.L."/>
            <person name="Kucherlapati R.S."/>
            <person name="Nelson D.L."/>
            <person name="Weinstock G.M."/>
            <person name="Sakaki Y."/>
            <person name="Fujiyama A."/>
            <person name="Hattori M."/>
            <person name="Yada T."/>
            <person name="Toyoda A."/>
            <person name="Itoh T."/>
            <person name="Kawagoe C."/>
            <person name="Watanabe H."/>
            <person name="Totoki Y."/>
            <person name="Taylor T."/>
            <person name="Weissenbach J."/>
            <person name="Heilig R."/>
            <person name="Saurin W."/>
            <person name="Artiguenave F."/>
            <person name="Brottier P."/>
            <person name="Bruls T."/>
            <person name="Pelletier E."/>
            <person name="Robert C."/>
            <person name="Wincker P."/>
            <person name="Smith D.R."/>
            <person name="Doucette-Stamm L."/>
            <person name="Rubenfield M."/>
            <person name="Weinstock K."/>
            <person name="Lee H.M."/>
            <person name="Dubois J."/>
            <person name="Rosenthal A."/>
            <person name="Platzer M."/>
            <person name="Nyakatura G."/>
            <person name="Taudien S."/>
            <person name="Rump A."/>
            <person name="Yang H."/>
            <person name="Yu J."/>
            <person name="Wang J."/>
            <person name="Huang G."/>
            <person name="Gu J."/>
            <person name="Hood L."/>
            <person name="Rowen L."/>
            <person name="Madan A."/>
            <person name="Qin S."/>
            <person name="Davis R.W."/>
            <person name="Federspiel N.A."/>
            <person name="Abola A.P."/>
            <person name="Proctor M.J."/>
            <person name="Myers R.M."/>
            <person name="Schmutz J."/>
            <person name="Dickson M."/>
            <person name="Grimwood J."/>
            <person name="Cox D.R."/>
            <person name="Olson M.V."/>
            <person name="Kaul R."/>
            <person name="Raymond C."/>
            <person name="Shimizu N."/>
            <person name="Kawasaki K."/>
            <person name="Minoshima S."/>
            <person name="Evans G.A."/>
            <person name="Athanasiou M."/>
            <person name="Schultz R."/>
            <person name="Roe B.A."/>
            <person name="Chen F."/>
            <person name="Pan H."/>
            <person name="Ramser J."/>
            <person name="Lehrach H."/>
            <person name="Reinhardt R."/>
            <person name="McCombie W.R."/>
            <person name="de la Bastide M."/>
            <person name="Dedhia N."/>
            <person name="Blocker H."/>
            <person name="Hornischer K."/>
            <person name="Nordsiek G."/>
            <person name="Agarwala R."/>
            <person name="Aravind L."/>
            <person name="Bailey J.A."/>
            <person name="Bateman A."/>
            <person name="Batzoglou S."/>
            <person name="Birney E."/>
            <person name="Bork P."/>
            <person name="Brown D.G."/>
            <person name="Burge C.B."/>
            <person name="Cerutti L."/>
            <person name="Chen H.C."/>
            <person name="Church D."/>
            <person name="Clamp M."/>
            <person name="Copley R.R."/>
            <person name="Doerks T."/>
            <person name="Eddy S.R."/>
            <person name="Eichler E.E."/>
            <person name="Furey T.S."/>
            <person name="Galagan J."/>
            <person name="Gilbert J.G."/>
            <person name="Harmon C."/>
            <person name="Hayashizaki Y."/>
            <person name="Haussler D."/>
            <person name="Hermjakob H."/>
            <person name="Hokamp K."/>
            <person name="Jang W."/>
            <person name="Johnson L.S."/>
            <person name="Jones T.A."/>
            <person name="Kasif S."/>
            <person name="Kaspryzk A."/>
            <person name="Kennedy S."/>
            <person name="Kent W.J."/>
            <person name="Kitts P."/>
            <person name="Koonin E.V."/>
            <person name="Korf I."/>
            <person name="Kulp D."/>
            <person name="Lancet D."/>
            <person name="Lowe T.M."/>
            <person name="McLysaght A."/>
            <person name="Mikkelsen T."/>
            <person name="Moran J.V."/>
            <person name="Mulder N."/>
            <person name="Pollara V.J."/>
            <person name="Ponting C.P."/>
            <person name="Schuler G."/>
            <person name="Schultz J."/>
            <person name="Slater G."/>
            <person name="Smit A.F."/>
            <person name="Stupka E."/>
            <person name="Szustakowski J."/>
            <person name="Thierry-Mieg D."/>
            <person name="Thierry-Mieg J."/>
            <person name="Wagner L."/>
            <person name="Wallis J."/>
            <person name="Wheeler R."/>
            <person name="Williams A."/>
            <person name="Wolf Y.I."/>
            <person name="Wolfe K.H."/>
            <person name="Yang S.P."/>
            <person name="Yeh R.F."/>
            <person name="Collins F."/>
            <person name="Guyer M.S."/>
            <person name="Peterson J."/>
            <person name="Felsenfeld A."/>
            <person name="Wetterstrand K.A."/>
            <person name="Patrinos A."/>
            <person name="Morgan M.J."/>
            <person name="de Jong P."/>
            <person name="Catanese J.J."/>
            <person name="Osoegawa K."/>
            <person name="Shizuya H."/>
            <person name="Choi S."/>
            <person name="Chen Y.J."/>
        </authorList>
    </citation>
    <scope>NUCLEOTIDE SEQUENCE [LARGE SCALE GENOMIC DNA]</scope>
</reference>